<sequence>MIRNGKLYLPPPRDGSDFKELFKRLAAAGAGRPLGKDGFPTGPWTPELLAEAISQIDSNRVGVDLRTVQLWFQENEKGIGTANIRWLARIFGCNDPVATSEWQVELSAAQSRLSAKRREWKRAASSVAPEIPDAALTATFDDKTDSPAELTRDTDAKGPRRRFSLARKSEALFSHGFPLNLPASVFAGISALGFLSFIIGIHNVKYGRADGVIKQVGFLWAANWTFVFMVFLPLFLAFVSGAVTSWKHEERPKLVGDDSPNEGNHAWEDIIDASSYSFWSVFLICLLFAGLFQWIGVCLIPLIKGGGNYATDWGSIAIVRPEIVSVPVAIVFTGLAYLYMGLCFYLFFAGLILLYTVVDDRWKISESSKNQPEMGFERDLKEASFKVMRWVFRCTLLGILIATVMKLQSSYLVSNGNNIVGWLVSDVSSALYQRADMSNRFSYRMPTHYSSLLIAISTCFVFLYGAVRLGVGSQFRVPLWKMSAVVVLLVAGYLLIDAFAGFSILLGVGVLCAIYGLIDPEFGRRRASEIGNDQSVS</sequence>
<keyword evidence="3" id="KW-1185">Reference proteome</keyword>
<protein>
    <recommendedName>
        <fullName evidence="4">Transmembrane protein</fullName>
    </recommendedName>
</protein>
<dbReference type="Proteomes" id="UP000680348">
    <property type="component" value="Unassembled WGS sequence"/>
</dbReference>
<feature type="transmembrane region" description="Helical" evidence="1">
    <location>
        <begin position="177"/>
        <end position="201"/>
    </location>
</feature>
<proteinExistence type="predicted"/>
<feature type="transmembrane region" description="Helical" evidence="1">
    <location>
        <begin position="336"/>
        <end position="358"/>
    </location>
</feature>
<keyword evidence="1" id="KW-1133">Transmembrane helix</keyword>
<evidence type="ECO:0000313" key="3">
    <source>
        <dbReference type="Proteomes" id="UP000680348"/>
    </source>
</evidence>
<keyword evidence="1" id="KW-0812">Transmembrane</keyword>
<name>A0A942E2G7_9HYPH</name>
<feature type="transmembrane region" description="Helical" evidence="1">
    <location>
        <begin position="221"/>
        <end position="243"/>
    </location>
</feature>
<feature type="transmembrane region" description="Helical" evidence="1">
    <location>
        <begin position="390"/>
        <end position="408"/>
    </location>
</feature>
<dbReference type="EMBL" id="JAGWCR010000017">
    <property type="protein sequence ID" value="MBS3651898.1"/>
    <property type="molecule type" value="Genomic_DNA"/>
</dbReference>
<reference evidence="2" key="1">
    <citation type="submission" date="2021-04" db="EMBL/GenBank/DDBJ databases">
        <title>Pseudaminobacter soli sp. nov., isolated from paddy soil contaminated by heavy metals.</title>
        <authorList>
            <person name="Zhang K."/>
        </authorList>
    </citation>
    <scope>NUCLEOTIDE SEQUENCE</scope>
    <source>
        <strain evidence="2">19-2017</strain>
    </source>
</reference>
<dbReference type="InterPro" id="IPR058114">
    <property type="entry name" value="RcgA-like"/>
</dbReference>
<accession>A0A942E2G7</accession>
<feature type="transmembrane region" description="Helical" evidence="1">
    <location>
        <begin position="278"/>
        <end position="303"/>
    </location>
</feature>
<dbReference type="NCBIfam" id="NF047336">
    <property type="entry name" value="conj_memb_RcgA"/>
    <property type="match status" value="1"/>
</dbReference>
<dbReference type="AlphaFoldDB" id="A0A942E2G7"/>
<feature type="transmembrane region" description="Helical" evidence="1">
    <location>
        <begin position="479"/>
        <end position="496"/>
    </location>
</feature>
<evidence type="ECO:0000313" key="2">
    <source>
        <dbReference type="EMBL" id="MBS3651898.1"/>
    </source>
</evidence>
<evidence type="ECO:0000256" key="1">
    <source>
        <dbReference type="SAM" id="Phobius"/>
    </source>
</evidence>
<dbReference type="RefSeq" id="WP_188257452.1">
    <property type="nucleotide sequence ID" value="NZ_JABVCF010000017.1"/>
</dbReference>
<gene>
    <name evidence="2" type="ORF">KEU06_25150</name>
</gene>
<feature type="transmembrane region" description="Helical" evidence="1">
    <location>
        <begin position="447"/>
        <end position="467"/>
    </location>
</feature>
<keyword evidence="1" id="KW-0472">Membrane</keyword>
<evidence type="ECO:0008006" key="4">
    <source>
        <dbReference type="Google" id="ProtNLM"/>
    </source>
</evidence>
<comment type="caution">
    <text evidence="2">The sequence shown here is derived from an EMBL/GenBank/DDBJ whole genome shotgun (WGS) entry which is preliminary data.</text>
</comment>
<organism evidence="2 3">
    <name type="scientific">Pseudaminobacter soli</name>
    <name type="common">ex Zhang et al. 2022</name>
    <dbReference type="NCBI Taxonomy" id="2831468"/>
    <lineage>
        <taxon>Bacteria</taxon>
        <taxon>Pseudomonadati</taxon>
        <taxon>Pseudomonadota</taxon>
        <taxon>Alphaproteobacteria</taxon>
        <taxon>Hyphomicrobiales</taxon>
        <taxon>Phyllobacteriaceae</taxon>
        <taxon>Pseudaminobacter</taxon>
    </lineage>
</organism>